<dbReference type="AlphaFoldDB" id="A0A2H3AY54"/>
<name>A0A2H3AY54_9AGAR</name>
<sequence>MTGGGSGASVGLAGVIATSRGLVKDPLLLSFFVHGNDSGLPLRVHAQDVTTGVGDFLKVSGGSSIAHPEVKHLLLVDLLNGGVTESGIDHFDEFLPVFGGSIEEGGGEGDHVQWEEEVGGVHFEIHHAVPEELLDVIMATSEDLWDLEHDRADVHEGGRGVGNPYRLREGVGASSVLALVVGLGVQGKSPLRGMVALSPGCFFFIWSVVIDVDWDVASSCTISLSSIEVAMSGAVILAVLSDMVMDISIDPLAYSMDIIHEAERQPKWLFQAAFEAHLHTDVLM</sequence>
<keyword evidence="2" id="KW-1185">Reference proteome</keyword>
<proteinExistence type="predicted"/>
<evidence type="ECO:0000313" key="2">
    <source>
        <dbReference type="Proteomes" id="UP000218334"/>
    </source>
</evidence>
<evidence type="ECO:0000313" key="1">
    <source>
        <dbReference type="EMBL" id="PBK58698.1"/>
    </source>
</evidence>
<organism evidence="1 2">
    <name type="scientific">Armillaria solidipes</name>
    <dbReference type="NCBI Taxonomy" id="1076256"/>
    <lineage>
        <taxon>Eukaryota</taxon>
        <taxon>Fungi</taxon>
        <taxon>Dikarya</taxon>
        <taxon>Basidiomycota</taxon>
        <taxon>Agaricomycotina</taxon>
        <taxon>Agaricomycetes</taxon>
        <taxon>Agaricomycetidae</taxon>
        <taxon>Agaricales</taxon>
        <taxon>Marasmiineae</taxon>
        <taxon>Physalacriaceae</taxon>
        <taxon>Armillaria</taxon>
    </lineage>
</organism>
<dbReference type="EMBL" id="KZ293527">
    <property type="protein sequence ID" value="PBK58698.1"/>
    <property type="molecule type" value="Genomic_DNA"/>
</dbReference>
<dbReference type="Proteomes" id="UP000218334">
    <property type="component" value="Unassembled WGS sequence"/>
</dbReference>
<accession>A0A2H3AY54</accession>
<protein>
    <submittedName>
        <fullName evidence="1">Uncharacterized protein</fullName>
    </submittedName>
</protein>
<reference evidence="2" key="1">
    <citation type="journal article" date="2017" name="Nat. Ecol. Evol.">
        <title>Genome expansion and lineage-specific genetic innovations in the forest pathogenic fungi Armillaria.</title>
        <authorList>
            <person name="Sipos G."/>
            <person name="Prasanna A.N."/>
            <person name="Walter M.C."/>
            <person name="O'Connor E."/>
            <person name="Balint B."/>
            <person name="Krizsan K."/>
            <person name="Kiss B."/>
            <person name="Hess J."/>
            <person name="Varga T."/>
            <person name="Slot J."/>
            <person name="Riley R."/>
            <person name="Boka B."/>
            <person name="Rigling D."/>
            <person name="Barry K."/>
            <person name="Lee J."/>
            <person name="Mihaltcheva S."/>
            <person name="LaButti K."/>
            <person name="Lipzen A."/>
            <person name="Waldron R."/>
            <person name="Moloney N.M."/>
            <person name="Sperisen C."/>
            <person name="Kredics L."/>
            <person name="Vagvoelgyi C."/>
            <person name="Patrignani A."/>
            <person name="Fitzpatrick D."/>
            <person name="Nagy I."/>
            <person name="Doyle S."/>
            <person name="Anderson J.B."/>
            <person name="Grigoriev I.V."/>
            <person name="Gueldener U."/>
            <person name="Muensterkoetter M."/>
            <person name="Nagy L.G."/>
        </authorList>
    </citation>
    <scope>NUCLEOTIDE SEQUENCE [LARGE SCALE GENOMIC DNA]</scope>
    <source>
        <strain evidence="2">28-4</strain>
    </source>
</reference>
<gene>
    <name evidence="1" type="ORF">ARMSODRAFT_983617</name>
</gene>